<dbReference type="InterPro" id="IPR041664">
    <property type="entry name" value="AAA_16"/>
</dbReference>
<dbReference type="Proteomes" id="UP000262538">
    <property type="component" value="Unassembled WGS sequence"/>
</dbReference>
<accession>A0ABX9LPT0</accession>
<evidence type="ECO:0000313" key="3">
    <source>
        <dbReference type="Proteomes" id="UP000262538"/>
    </source>
</evidence>
<dbReference type="RefSeq" id="WP_111699163.1">
    <property type="nucleotide sequence ID" value="NZ_QFZU02000031.1"/>
</dbReference>
<dbReference type="Pfam" id="PF13191">
    <property type="entry name" value="AAA_16"/>
    <property type="match status" value="1"/>
</dbReference>
<gene>
    <name evidence="2" type="ORF">DI270_007960</name>
</gene>
<comment type="caution">
    <text evidence="2">The sequence shown here is derived from an EMBL/GenBank/DDBJ whole genome shotgun (WGS) entry which is preliminary data.</text>
</comment>
<organism evidence="2 3">
    <name type="scientific">Microbispora triticiradicis</name>
    <dbReference type="NCBI Taxonomy" id="2200763"/>
    <lineage>
        <taxon>Bacteria</taxon>
        <taxon>Bacillati</taxon>
        <taxon>Actinomycetota</taxon>
        <taxon>Actinomycetes</taxon>
        <taxon>Streptosporangiales</taxon>
        <taxon>Streptosporangiaceae</taxon>
        <taxon>Microbispora</taxon>
    </lineage>
</organism>
<protein>
    <submittedName>
        <fullName evidence="2">ATP-binding protein</fullName>
    </submittedName>
</protein>
<sequence>MELWERSGQLELLGDLLRATAHGGRVAVVAGEAGIGKSVLVTEFARRCGPAAWVLWGGCDRLITPRALGPLHDIGRQTGGALAERLNTGATQEELFTAFLDEISGPAQHLTNHPSTRPSDPPGGTCPTTSGCWRYGRRCTARGCAWRRKSGRAWTCAGTNWSR</sequence>
<name>A0ABX9LPT0_9ACTN</name>
<keyword evidence="2" id="KW-0547">Nucleotide-binding</keyword>
<reference evidence="2 3" key="1">
    <citation type="submission" date="2018-08" db="EMBL/GenBank/DDBJ databases">
        <title>Microbispora. triticiradicis sp. nov., a novel actinomycete isolated from the root of wheat (Triticum aestivum L.)).</title>
        <authorList>
            <person name="Han C."/>
        </authorList>
    </citation>
    <scope>NUCLEOTIDE SEQUENCE [LARGE SCALE GENOMIC DNA]</scope>
    <source>
        <strain evidence="2 3">NEAU-HRDPA2-9</strain>
    </source>
</reference>
<proteinExistence type="predicted"/>
<feature type="domain" description="Orc1-like AAA ATPase" evidence="1">
    <location>
        <begin position="4"/>
        <end position="105"/>
    </location>
</feature>
<evidence type="ECO:0000259" key="1">
    <source>
        <dbReference type="Pfam" id="PF13191"/>
    </source>
</evidence>
<keyword evidence="2" id="KW-0067">ATP-binding</keyword>
<dbReference type="GO" id="GO:0005524">
    <property type="term" value="F:ATP binding"/>
    <property type="evidence" value="ECO:0007669"/>
    <property type="project" value="UniProtKB-KW"/>
</dbReference>
<keyword evidence="3" id="KW-1185">Reference proteome</keyword>
<dbReference type="EMBL" id="QFZU02000031">
    <property type="protein sequence ID" value="RGA05628.1"/>
    <property type="molecule type" value="Genomic_DNA"/>
</dbReference>
<evidence type="ECO:0000313" key="2">
    <source>
        <dbReference type="EMBL" id="RGA05628.1"/>
    </source>
</evidence>